<dbReference type="RefSeq" id="WP_165266666.1">
    <property type="nucleotide sequence ID" value="NZ_JAALLS010000004.1"/>
</dbReference>
<gene>
    <name evidence="1" type="ORF">G3569_04925</name>
</gene>
<evidence type="ECO:0000313" key="2">
    <source>
        <dbReference type="Proteomes" id="UP000479132"/>
    </source>
</evidence>
<evidence type="ECO:0000313" key="1">
    <source>
        <dbReference type="EMBL" id="NGP87688.1"/>
    </source>
</evidence>
<organism evidence="1 2">
    <name type="scientific">Fodinibius halophilus</name>
    <dbReference type="NCBI Taxonomy" id="1736908"/>
    <lineage>
        <taxon>Bacteria</taxon>
        <taxon>Pseudomonadati</taxon>
        <taxon>Balneolota</taxon>
        <taxon>Balneolia</taxon>
        <taxon>Balneolales</taxon>
        <taxon>Balneolaceae</taxon>
        <taxon>Fodinibius</taxon>
    </lineage>
</organism>
<reference evidence="1 2" key="1">
    <citation type="submission" date="2020-02" db="EMBL/GenBank/DDBJ databases">
        <title>Aliifodinibius halophilus 2W32, complete genome.</title>
        <authorList>
            <person name="Li Y."/>
            <person name="Wu S."/>
        </authorList>
    </citation>
    <scope>NUCLEOTIDE SEQUENCE [LARGE SCALE GENOMIC DNA]</scope>
    <source>
        <strain evidence="1 2">2W32</strain>
    </source>
</reference>
<proteinExistence type="predicted"/>
<sequence>MSSDKELLQNAIEQIRTYNADERSPYSIEHFFLRLNEADQSENKELWKELRKALAESQQIKRKAPKKFFTRLYFADEGYWWWNPEEW</sequence>
<dbReference type="Proteomes" id="UP000479132">
    <property type="component" value="Unassembled WGS sequence"/>
</dbReference>
<comment type="caution">
    <text evidence="1">The sequence shown here is derived from an EMBL/GenBank/DDBJ whole genome shotgun (WGS) entry which is preliminary data.</text>
</comment>
<dbReference type="AlphaFoldDB" id="A0A6M1SUP3"/>
<dbReference type="EMBL" id="JAALLS010000004">
    <property type="protein sequence ID" value="NGP87688.1"/>
    <property type="molecule type" value="Genomic_DNA"/>
</dbReference>
<name>A0A6M1SUP3_9BACT</name>
<protein>
    <submittedName>
        <fullName evidence="1">Uncharacterized protein</fullName>
    </submittedName>
</protein>
<keyword evidence="2" id="KW-1185">Reference proteome</keyword>
<accession>A0A6M1SUP3</accession>